<accession>A0A814K7K5</accession>
<dbReference type="EMBL" id="CAJNOT010000656">
    <property type="protein sequence ID" value="CAF1047314.1"/>
    <property type="molecule type" value="Genomic_DNA"/>
</dbReference>
<evidence type="ECO:0000256" key="1">
    <source>
        <dbReference type="SAM" id="SignalP"/>
    </source>
</evidence>
<dbReference type="Proteomes" id="UP000663836">
    <property type="component" value="Unassembled WGS sequence"/>
</dbReference>
<organism evidence="2 4">
    <name type="scientific">Rotaria sordida</name>
    <dbReference type="NCBI Taxonomy" id="392033"/>
    <lineage>
        <taxon>Eukaryota</taxon>
        <taxon>Metazoa</taxon>
        <taxon>Spiralia</taxon>
        <taxon>Gnathifera</taxon>
        <taxon>Rotifera</taxon>
        <taxon>Eurotatoria</taxon>
        <taxon>Bdelloidea</taxon>
        <taxon>Philodinida</taxon>
        <taxon>Philodinidae</taxon>
        <taxon>Rotaria</taxon>
    </lineage>
</organism>
<dbReference type="EMBL" id="CAJOBD010000261">
    <property type="protein sequence ID" value="CAF3628434.1"/>
    <property type="molecule type" value="Genomic_DNA"/>
</dbReference>
<comment type="caution">
    <text evidence="2">The sequence shown here is derived from an EMBL/GenBank/DDBJ whole genome shotgun (WGS) entry which is preliminary data.</text>
</comment>
<feature type="signal peptide" evidence="1">
    <location>
        <begin position="1"/>
        <end position="19"/>
    </location>
</feature>
<protein>
    <submittedName>
        <fullName evidence="2">Uncharacterized protein</fullName>
    </submittedName>
</protein>
<feature type="chain" id="PRO_5036410361" evidence="1">
    <location>
        <begin position="20"/>
        <end position="138"/>
    </location>
</feature>
<dbReference type="AlphaFoldDB" id="A0A814K7K5"/>
<proteinExistence type="predicted"/>
<name>A0A814K7K5_9BILA</name>
<reference evidence="2" key="1">
    <citation type="submission" date="2021-02" db="EMBL/GenBank/DDBJ databases">
        <authorList>
            <person name="Nowell W R."/>
        </authorList>
    </citation>
    <scope>NUCLEOTIDE SEQUENCE</scope>
</reference>
<gene>
    <name evidence="3" type="ORF">JBS370_LOCUS5155</name>
    <name evidence="2" type="ORF">ZHD862_LOCUS14866</name>
</gene>
<evidence type="ECO:0000313" key="4">
    <source>
        <dbReference type="Proteomes" id="UP000663864"/>
    </source>
</evidence>
<keyword evidence="1" id="KW-0732">Signal</keyword>
<sequence length="138" mass="16206">MMKILLIFTFLVLICIVRSAPRSSSTDRSLILPDYYNEDENDLFDAEIIDKTTTQGSTKDRKMLSSLIPWLEQRMSTTRTTTMIDDETDDEYEAEGYLQNARQFLKKIWDSLSKLLKNITVYDIVKAIQQYFKRKAEE</sequence>
<evidence type="ECO:0000313" key="3">
    <source>
        <dbReference type="EMBL" id="CAF3628434.1"/>
    </source>
</evidence>
<evidence type="ECO:0000313" key="2">
    <source>
        <dbReference type="EMBL" id="CAF1047314.1"/>
    </source>
</evidence>
<dbReference type="Proteomes" id="UP000663864">
    <property type="component" value="Unassembled WGS sequence"/>
</dbReference>